<reference evidence="2" key="1">
    <citation type="journal article" date="2011" name="Proc. Natl. Acad. Sci. U.S.A.">
        <title>Obligate biotrophy features unraveled by the genomic analysis of rust fungi.</title>
        <authorList>
            <person name="Duplessis S."/>
            <person name="Cuomo C.A."/>
            <person name="Lin Y.-C."/>
            <person name="Aerts A."/>
            <person name="Tisserant E."/>
            <person name="Veneault-Fourrey C."/>
            <person name="Joly D.L."/>
            <person name="Hacquard S."/>
            <person name="Amselem J."/>
            <person name="Cantarel B.L."/>
            <person name="Chiu R."/>
            <person name="Coutinho P.M."/>
            <person name="Feau N."/>
            <person name="Field M."/>
            <person name="Frey P."/>
            <person name="Gelhaye E."/>
            <person name="Goldberg J."/>
            <person name="Grabherr M.G."/>
            <person name="Kodira C.D."/>
            <person name="Kohler A."/>
            <person name="Kuees U."/>
            <person name="Lindquist E.A."/>
            <person name="Lucas S.M."/>
            <person name="Mago R."/>
            <person name="Mauceli E."/>
            <person name="Morin E."/>
            <person name="Murat C."/>
            <person name="Pangilinan J.L."/>
            <person name="Park R."/>
            <person name="Pearson M."/>
            <person name="Quesneville H."/>
            <person name="Rouhier N."/>
            <person name="Sakthikumar S."/>
            <person name="Salamov A.A."/>
            <person name="Schmutz J."/>
            <person name="Selles B."/>
            <person name="Shapiro H."/>
            <person name="Tanguay P."/>
            <person name="Tuskan G.A."/>
            <person name="Henrissat B."/>
            <person name="Van de Peer Y."/>
            <person name="Rouze P."/>
            <person name="Ellis J.G."/>
            <person name="Dodds P.N."/>
            <person name="Schein J.E."/>
            <person name="Zhong S."/>
            <person name="Hamelin R.C."/>
            <person name="Grigoriev I.V."/>
            <person name="Szabo L.J."/>
            <person name="Martin F."/>
        </authorList>
    </citation>
    <scope>NUCLEOTIDE SEQUENCE [LARGE SCALE GENOMIC DNA]</scope>
    <source>
        <strain evidence="2">98AG31 / pathotype 3-4-7</strain>
    </source>
</reference>
<gene>
    <name evidence="1" type="ORF">MELLADRAFT_68902</name>
</gene>
<protein>
    <submittedName>
        <fullName evidence="1">Uncharacterized protein</fullName>
    </submittedName>
</protein>
<name>F4S8I3_MELLP</name>
<evidence type="ECO:0000313" key="1">
    <source>
        <dbReference type="EMBL" id="EGF99034.1"/>
    </source>
</evidence>
<keyword evidence="2" id="KW-1185">Reference proteome</keyword>
<dbReference type="RefSeq" id="XP_007417686.1">
    <property type="nucleotide sequence ID" value="XM_007417624.1"/>
</dbReference>
<dbReference type="HOGENOM" id="CLU_2015791_0_0_1"/>
<accession>F4S8I3</accession>
<dbReference type="EMBL" id="GL883165">
    <property type="protein sequence ID" value="EGF99034.1"/>
    <property type="molecule type" value="Genomic_DNA"/>
</dbReference>
<evidence type="ECO:0000313" key="2">
    <source>
        <dbReference type="Proteomes" id="UP000001072"/>
    </source>
</evidence>
<dbReference type="KEGG" id="mlr:MELLADRAFT_68902"/>
<dbReference type="InParanoid" id="F4S8I3"/>
<proteinExistence type="predicted"/>
<dbReference type="GeneID" id="18931131"/>
<dbReference type="AlphaFoldDB" id="F4S8I3"/>
<dbReference type="OrthoDB" id="10540735at2759"/>
<dbReference type="VEuPathDB" id="FungiDB:MELLADRAFT_68902"/>
<sequence length="123" mass="14110">MYLKGFKWVDDKQPLSTTTPVTNPKRVQLQDTRPVVVRYGYGKMQGIDITIDYHTLKRITRSTSLKKYLSFCDVPEENLNNLRSRLLEHGIESFHQFLFPDVLNARDLIGFGIACGTAMDLMA</sequence>
<organism evidence="2">
    <name type="scientific">Melampsora larici-populina (strain 98AG31 / pathotype 3-4-7)</name>
    <name type="common">Poplar leaf rust fungus</name>
    <dbReference type="NCBI Taxonomy" id="747676"/>
    <lineage>
        <taxon>Eukaryota</taxon>
        <taxon>Fungi</taxon>
        <taxon>Dikarya</taxon>
        <taxon>Basidiomycota</taxon>
        <taxon>Pucciniomycotina</taxon>
        <taxon>Pucciniomycetes</taxon>
        <taxon>Pucciniales</taxon>
        <taxon>Melampsoraceae</taxon>
        <taxon>Melampsora</taxon>
    </lineage>
</organism>
<dbReference type="Proteomes" id="UP000001072">
    <property type="component" value="Unassembled WGS sequence"/>
</dbReference>